<keyword evidence="1" id="KW-1133">Transmembrane helix</keyword>
<protein>
    <recommendedName>
        <fullName evidence="4">PH domain-containing protein</fullName>
    </recommendedName>
</protein>
<gene>
    <name evidence="2" type="ORF">RWH45_12410</name>
</gene>
<keyword evidence="1" id="KW-0472">Membrane</keyword>
<evidence type="ECO:0008006" key="4">
    <source>
        <dbReference type="Google" id="ProtNLM"/>
    </source>
</evidence>
<evidence type="ECO:0000313" key="2">
    <source>
        <dbReference type="EMBL" id="MDU0368018.1"/>
    </source>
</evidence>
<proteinExistence type="predicted"/>
<evidence type="ECO:0000313" key="3">
    <source>
        <dbReference type="Proteomes" id="UP001263371"/>
    </source>
</evidence>
<dbReference type="RefSeq" id="WP_315995191.1">
    <property type="nucleotide sequence ID" value="NZ_JAWDIS010000002.1"/>
</dbReference>
<dbReference type="EMBL" id="JAWDIS010000002">
    <property type="protein sequence ID" value="MDU0368018.1"/>
    <property type="molecule type" value="Genomic_DNA"/>
</dbReference>
<feature type="transmembrane region" description="Helical" evidence="1">
    <location>
        <begin position="55"/>
        <end position="78"/>
    </location>
</feature>
<comment type="caution">
    <text evidence="2">The sequence shown here is derived from an EMBL/GenBank/DDBJ whole genome shotgun (WGS) entry which is preliminary data.</text>
</comment>
<accession>A0ABU3T9H8</accession>
<organism evidence="2 3">
    <name type="scientific">Microbacterium galbum</name>
    <dbReference type="NCBI Taxonomy" id="3075994"/>
    <lineage>
        <taxon>Bacteria</taxon>
        <taxon>Bacillati</taxon>
        <taxon>Actinomycetota</taxon>
        <taxon>Actinomycetes</taxon>
        <taxon>Micrococcales</taxon>
        <taxon>Microbacteriaceae</taxon>
        <taxon>Microbacterium</taxon>
    </lineage>
</organism>
<keyword evidence="1" id="KW-0812">Transmembrane</keyword>
<name>A0ABU3T9H8_9MICO</name>
<evidence type="ECO:0000256" key="1">
    <source>
        <dbReference type="SAM" id="Phobius"/>
    </source>
</evidence>
<dbReference type="Proteomes" id="UP001263371">
    <property type="component" value="Unassembled WGS sequence"/>
</dbReference>
<reference evidence="2 3" key="1">
    <citation type="submission" date="2023-09" db="EMBL/GenBank/DDBJ databases">
        <title>Microbacterium fusihabitans sp. nov., Microbacterium phycihabitans sp. nov., and Microbacterium cervinum sp. nov., isolated from dried seaweeds of beach.</title>
        <authorList>
            <person name="Lee S.D."/>
        </authorList>
    </citation>
    <scope>NUCLEOTIDE SEQUENCE [LARGE SCALE GENOMIC DNA]</scope>
    <source>
        <strain evidence="2 3">KSW4-17</strain>
    </source>
</reference>
<feature type="transmembrane region" description="Helical" evidence="1">
    <location>
        <begin position="27"/>
        <end position="49"/>
    </location>
</feature>
<sequence>MSQPEDAVDRSSAEPLFVVQRYPSQHLVARWIGILFMVGAVVLAASEIIEQDRLAYIGVTVWLTTLGGLGAIIFFFALSLGRARVLVFDDHLVVRSGRRRARVVPASDIAELAALTSGRLRGRDARGRTLFEVMSVYRGFSAFTTWLQAKTPRQWAAMSESSGR</sequence>
<keyword evidence="3" id="KW-1185">Reference proteome</keyword>